<gene>
    <name evidence="2" type="ORF">RF11_12798</name>
</gene>
<evidence type="ECO:0000313" key="2">
    <source>
        <dbReference type="EMBL" id="KII61384.1"/>
    </source>
</evidence>
<evidence type="ECO:0000313" key="3">
    <source>
        <dbReference type="Proteomes" id="UP000031668"/>
    </source>
</evidence>
<evidence type="ECO:0000256" key="1">
    <source>
        <dbReference type="SAM" id="SignalP"/>
    </source>
</evidence>
<protein>
    <submittedName>
        <fullName evidence="2">Uncharacterized protein</fullName>
    </submittedName>
</protein>
<comment type="caution">
    <text evidence="2">The sequence shown here is derived from an EMBL/GenBank/DDBJ whole genome shotgun (WGS) entry which is preliminary data.</text>
</comment>
<proteinExistence type="predicted"/>
<keyword evidence="1" id="KW-0732">Signal</keyword>
<reference evidence="2 3" key="1">
    <citation type="journal article" date="2014" name="Genome Biol. Evol.">
        <title>The genome of the myxosporean Thelohanellus kitauei shows adaptations to nutrient acquisition within its fish host.</title>
        <authorList>
            <person name="Yang Y."/>
            <person name="Xiong J."/>
            <person name="Zhou Z."/>
            <person name="Huo F."/>
            <person name="Miao W."/>
            <person name="Ran C."/>
            <person name="Liu Y."/>
            <person name="Zhang J."/>
            <person name="Feng J."/>
            <person name="Wang M."/>
            <person name="Wang M."/>
            <person name="Wang L."/>
            <person name="Yao B."/>
        </authorList>
    </citation>
    <scope>NUCLEOTIDE SEQUENCE [LARGE SCALE GENOMIC DNA]</scope>
    <source>
        <strain evidence="2">Wuqing</strain>
    </source>
</reference>
<feature type="signal peptide" evidence="1">
    <location>
        <begin position="1"/>
        <end position="22"/>
    </location>
</feature>
<feature type="chain" id="PRO_5002164230" evidence="1">
    <location>
        <begin position="23"/>
        <end position="148"/>
    </location>
</feature>
<dbReference type="Proteomes" id="UP000031668">
    <property type="component" value="Unassembled WGS sequence"/>
</dbReference>
<dbReference type="EMBL" id="JWZT01005339">
    <property type="protein sequence ID" value="KII61384.1"/>
    <property type="molecule type" value="Genomic_DNA"/>
</dbReference>
<accession>A0A0C2MAM3</accession>
<organism evidence="2 3">
    <name type="scientific">Thelohanellus kitauei</name>
    <name type="common">Myxosporean</name>
    <dbReference type="NCBI Taxonomy" id="669202"/>
    <lineage>
        <taxon>Eukaryota</taxon>
        <taxon>Metazoa</taxon>
        <taxon>Cnidaria</taxon>
        <taxon>Myxozoa</taxon>
        <taxon>Myxosporea</taxon>
        <taxon>Bivalvulida</taxon>
        <taxon>Platysporina</taxon>
        <taxon>Myxobolidae</taxon>
        <taxon>Thelohanellus</taxon>
    </lineage>
</organism>
<name>A0A0C2MAM3_THEKT</name>
<dbReference type="AlphaFoldDB" id="A0A0C2MAM3"/>
<keyword evidence="3" id="KW-1185">Reference proteome</keyword>
<sequence length="148" mass="17077">MKKAFLTLPIIYPLLFIINGSCEYEQEGLIEAGCYLLSNVTYNHVSESRNISMVEEYDPRHGVYLLHVEVWEEPGQNLTVFSKTNTLSLKIDIVDDKHNPKNINKVYTNIIILPPNTEKKIFINLTSDDPETYFIEKSTINSFGMFVR</sequence>